<dbReference type="EC" id="6.3.2.9" evidence="7 8"/>
<keyword evidence="6 7" id="KW-0067">ATP-binding</keyword>
<evidence type="ECO:0000256" key="1">
    <source>
        <dbReference type="ARBA" id="ARBA00004496"/>
    </source>
</evidence>
<keyword evidence="4 7" id="KW-0436">Ligase</keyword>
<dbReference type="Gene3D" id="3.40.1190.10">
    <property type="entry name" value="Mur-like, catalytic domain"/>
    <property type="match status" value="1"/>
</dbReference>
<evidence type="ECO:0000256" key="6">
    <source>
        <dbReference type="ARBA" id="ARBA00022840"/>
    </source>
</evidence>
<gene>
    <name evidence="7" type="primary">murD</name>
    <name evidence="11" type="ORF">OMAG_001567</name>
</gene>
<evidence type="ECO:0000256" key="5">
    <source>
        <dbReference type="ARBA" id="ARBA00022741"/>
    </source>
</evidence>
<feature type="domain" description="Mur ligase central" evidence="10">
    <location>
        <begin position="148"/>
        <end position="322"/>
    </location>
</feature>
<keyword evidence="7 8" id="KW-0131">Cell cycle</keyword>
<dbReference type="InterPro" id="IPR036565">
    <property type="entry name" value="Mur-like_cat_sf"/>
</dbReference>
<keyword evidence="7 8" id="KW-0961">Cell wall biogenesis/degradation</keyword>
<name>A0A0F0CMR3_9BACT</name>
<keyword evidence="7 8" id="KW-0573">Peptidoglycan synthesis</keyword>
<evidence type="ECO:0000256" key="4">
    <source>
        <dbReference type="ARBA" id="ARBA00022598"/>
    </source>
</evidence>
<dbReference type="SUPFAM" id="SSF53623">
    <property type="entry name" value="MurD-like peptide ligases, catalytic domain"/>
    <property type="match status" value="1"/>
</dbReference>
<dbReference type="InterPro" id="IPR013221">
    <property type="entry name" value="Mur_ligase_cen"/>
</dbReference>
<dbReference type="InterPro" id="IPR005762">
    <property type="entry name" value="MurD"/>
</dbReference>
<dbReference type="Pfam" id="PF21799">
    <property type="entry name" value="MurD-like_N"/>
    <property type="match status" value="1"/>
</dbReference>
<comment type="caution">
    <text evidence="11">The sequence shown here is derived from an EMBL/GenBank/DDBJ whole genome shotgun (WGS) entry which is preliminary data.</text>
</comment>
<comment type="catalytic activity">
    <reaction evidence="7 8">
        <text>UDP-N-acetyl-alpha-D-muramoyl-L-alanine + D-glutamate + ATP = UDP-N-acetyl-alpha-D-muramoyl-L-alanyl-D-glutamate + ADP + phosphate + H(+)</text>
        <dbReference type="Rhea" id="RHEA:16429"/>
        <dbReference type="ChEBI" id="CHEBI:15378"/>
        <dbReference type="ChEBI" id="CHEBI:29986"/>
        <dbReference type="ChEBI" id="CHEBI:30616"/>
        <dbReference type="ChEBI" id="CHEBI:43474"/>
        <dbReference type="ChEBI" id="CHEBI:83898"/>
        <dbReference type="ChEBI" id="CHEBI:83900"/>
        <dbReference type="ChEBI" id="CHEBI:456216"/>
        <dbReference type="EC" id="6.3.2.9"/>
    </reaction>
</comment>
<proteinExistence type="inferred from homology"/>
<organism evidence="11 12">
    <name type="scientific">Candidatus Omnitrophus magneticus</name>
    <dbReference type="NCBI Taxonomy" id="1609969"/>
    <lineage>
        <taxon>Bacteria</taxon>
        <taxon>Pseudomonadati</taxon>
        <taxon>Candidatus Omnitrophota</taxon>
        <taxon>Candidatus Omnitrophus</taxon>
    </lineage>
</organism>
<dbReference type="PANTHER" id="PTHR43692">
    <property type="entry name" value="UDP-N-ACETYLMURAMOYLALANINE--D-GLUTAMATE LIGASE"/>
    <property type="match status" value="1"/>
</dbReference>
<dbReference type="GO" id="GO:0008360">
    <property type="term" value="P:regulation of cell shape"/>
    <property type="evidence" value="ECO:0007669"/>
    <property type="project" value="UniProtKB-KW"/>
</dbReference>
<dbReference type="PATRIC" id="fig|1609969.3.peg.1683"/>
<keyword evidence="7 8" id="KW-0133">Cell shape</keyword>
<evidence type="ECO:0000256" key="8">
    <source>
        <dbReference type="RuleBase" id="RU003664"/>
    </source>
</evidence>
<keyword evidence="5 7" id="KW-0547">Nucleotide-binding</keyword>
<dbReference type="Gene3D" id="3.90.190.20">
    <property type="entry name" value="Mur ligase, C-terminal domain"/>
    <property type="match status" value="1"/>
</dbReference>
<comment type="function">
    <text evidence="7 8">Cell wall formation. Catalyzes the addition of glutamate to the nucleotide precursor UDP-N-acetylmuramoyl-L-alanine (UMA).</text>
</comment>
<sequence>MIMSKKIIGMGNDSVSQGKRRFNYLQADCAARVLDKNFQGKQVLVIGLGRSGYASATFLKEKGVIVKCTEKEAGVKQEEYKNKLNALDIPVELGGHTREFCAGSQIAVVSPGVDLSPLLKNNILPSGIEIIGELELGFMFCSSPVIAITGTNGKSTVTELTGHVFKHSGLHTEICGNIGIPFINKAESLTDKSIAVLEVSSFQLETIKTFKPKIALLMNVTDDHYDRHINYENYKLAKFKIFENQNKNDWAVLHESFRNDPLLKKIKSRIVFYGASGVDNIAKISGEKILLSTGGSYAPVMTVSEIPIKGAHNLDNVLSVVTISGIMGVSANIIKEAVKSFKGLAHRFELVGVFNGVEYIDDSKATNIDAAKQALISSIKKVVLIAGGKDKGGDYTVIFPEIKEKVKSMVVIGETKQKLKEIFGKIVSVVEAGDMKDAVIKASKIAGTGGTVLLSPMCSSFDMFNDYKHRGKVFQDAAKSLVGKP</sequence>
<dbReference type="GO" id="GO:0009252">
    <property type="term" value="P:peptidoglycan biosynthetic process"/>
    <property type="evidence" value="ECO:0007669"/>
    <property type="project" value="UniProtKB-UniRule"/>
</dbReference>
<protein>
    <recommendedName>
        <fullName evidence="7 8">UDP-N-acetylmuramoylalanine--D-glutamate ligase</fullName>
        <ecNumber evidence="7 8">6.3.2.9</ecNumber>
    </recommendedName>
    <alternativeName>
        <fullName evidence="7">D-glutamic acid-adding enzyme</fullName>
    </alternativeName>
    <alternativeName>
        <fullName evidence="7">UDP-N-acetylmuramoyl-L-alanyl-D-glutamate synthetase</fullName>
    </alternativeName>
</protein>
<keyword evidence="3 7" id="KW-0963">Cytoplasm</keyword>
<dbReference type="Proteomes" id="UP000033428">
    <property type="component" value="Unassembled WGS sequence"/>
</dbReference>
<accession>A0A0F0CMR3</accession>
<evidence type="ECO:0000256" key="3">
    <source>
        <dbReference type="ARBA" id="ARBA00022490"/>
    </source>
</evidence>
<dbReference type="GO" id="GO:0051301">
    <property type="term" value="P:cell division"/>
    <property type="evidence" value="ECO:0007669"/>
    <property type="project" value="UniProtKB-KW"/>
</dbReference>
<dbReference type="InterPro" id="IPR004101">
    <property type="entry name" value="Mur_ligase_C"/>
</dbReference>
<dbReference type="Pfam" id="PF08245">
    <property type="entry name" value="Mur_ligase_M"/>
    <property type="match status" value="1"/>
</dbReference>
<comment type="subcellular location">
    <subcellularLocation>
        <location evidence="1 7 8">Cytoplasm</location>
    </subcellularLocation>
</comment>
<evidence type="ECO:0000256" key="2">
    <source>
        <dbReference type="ARBA" id="ARBA00004752"/>
    </source>
</evidence>
<dbReference type="GO" id="GO:0005524">
    <property type="term" value="F:ATP binding"/>
    <property type="evidence" value="ECO:0007669"/>
    <property type="project" value="UniProtKB-UniRule"/>
</dbReference>
<evidence type="ECO:0000256" key="7">
    <source>
        <dbReference type="HAMAP-Rule" id="MF_00639"/>
    </source>
</evidence>
<dbReference type="GO" id="GO:0005737">
    <property type="term" value="C:cytoplasm"/>
    <property type="evidence" value="ECO:0007669"/>
    <property type="project" value="UniProtKB-SubCell"/>
</dbReference>
<reference evidence="11 12" key="1">
    <citation type="submission" date="2015-02" db="EMBL/GenBank/DDBJ databases">
        <title>Single-cell genomics of uncultivated deep-branching MTB reveals a conserved set of magnetosome genes.</title>
        <authorList>
            <person name="Kolinko S."/>
            <person name="Richter M."/>
            <person name="Glockner F.O."/>
            <person name="Brachmann A."/>
            <person name="Schuler D."/>
        </authorList>
    </citation>
    <scope>NUCLEOTIDE SEQUENCE [LARGE SCALE GENOMIC DNA]</scope>
    <source>
        <strain evidence="11">SKK-01</strain>
    </source>
</reference>
<dbReference type="UniPathway" id="UPA00219"/>
<comment type="similarity">
    <text evidence="7">Belongs to the MurCDEF family.</text>
</comment>
<feature type="binding site" evidence="7">
    <location>
        <begin position="150"/>
        <end position="156"/>
    </location>
    <ligand>
        <name>ATP</name>
        <dbReference type="ChEBI" id="CHEBI:30616"/>
    </ligand>
</feature>
<evidence type="ECO:0000259" key="10">
    <source>
        <dbReference type="Pfam" id="PF08245"/>
    </source>
</evidence>
<dbReference type="NCBIfam" id="TIGR01087">
    <property type="entry name" value="murD"/>
    <property type="match status" value="1"/>
</dbReference>
<dbReference type="GO" id="GO:0071555">
    <property type="term" value="P:cell wall organization"/>
    <property type="evidence" value="ECO:0007669"/>
    <property type="project" value="UniProtKB-KW"/>
</dbReference>
<dbReference type="SUPFAM" id="SSF53244">
    <property type="entry name" value="MurD-like peptide ligases, peptide-binding domain"/>
    <property type="match status" value="1"/>
</dbReference>
<keyword evidence="7 8" id="KW-0132">Cell division</keyword>
<dbReference type="HAMAP" id="MF_00639">
    <property type="entry name" value="MurD"/>
    <property type="match status" value="1"/>
</dbReference>
<dbReference type="GO" id="GO:0008764">
    <property type="term" value="F:UDP-N-acetylmuramoylalanine-D-glutamate ligase activity"/>
    <property type="evidence" value="ECO:0007669"/>
    <property type="project" value="UniProtKB-UniRule"/>
</dbReference>
<evidence type="ECO:0000313" key="11">
    <source>
        <dbReference type="EMBL" id="KJJ84562.1"/>
    </source>
</evidence>
<evidence type="ECO:0000313" key="12">
    <source>
        <dbReference type="Proteomes" id="UP000033428"/>
    </source>
</evidence>
<dbReference type="InterPro" id="IPR036615">
    <property type="entry name" value="Mur_ligase_C_dom_sf"/>
</dbReference>
<dbReference type="SUPFAM" id="SSF51984">
    <property type="entry name" value="MurCD N-terminal domain"/>
    <property type="match status" value="1"/>
</dbReference>
<feature type="domain" description="Mur ligase C-terminal" evidence="9">
    <location>
        <begin position="346"/>
        <end position="456"/>
    </location>
</feature>
<dbReference type="Gene3D" id="3.40.50.720">
    <property type="entry name" value="NAD(P)-binding Rossmann-like Domain"/>
    <property type="match status" value="1"/>
</dbReference>
<dbReference type="PANTHER" id="PTHR43692:SF1">
    <property type="entry name" value="UDP-N-ACETYLMURAMOYLALANINE--D-GLUTAMATE LIGASE"/>
    <property type="match status" value="1"/>
</dbReference>
<comment type="pathway">
    <text evidence="2 7 8">Cell wall biogenesis; peptidoglycan biosynthesis.</text>
</comment>
<keyword evidence="12" id="KW-1185">Reference proteome</keyword>
<dbReference type="AlphaFoldDB" id="A0A0F0CMR3"/>
<dbReference type="Pfam" id="PF02875">
    <property type="entry name" value="Mur_ligase_C"/>
    <property type="match status" value="1"/>
</dbReference>
<dbReference type="EMBL" id="JYNY01000332">
    <property type="protein sequence ID" value="KJJ84562.1"/>
    <property type="molecule type" value="Genomic_DNA"/>
</dbReference>
<evidence type="ECO:0000259" key="9">
    <source>
        <dbReference type="Pfam" id="PF02875"/>
    </source>
</evidence>